<dbReference type="PANTHER" id="PTHR43823:SF3">
    <property type="entry name" value="MULTIDRUG EXPORT PROTEIN MEPA"/>
    <property type="match status" value="1"/>
</dbReference>
<gene>
    <name evidence="11" type="ORF">KQI86_17780</name>
</gene>
<evidence type="ECO:0000256" key="6">
    <source>
        <dbReference type="ARBA" id="ARBA00022692"/>
    </source>
</evidence>
<feature type="transmembrane region" description="Helical" evidence="10">
    <location>
        <begin position="401"/>
        <end position="420"/>
    </location>
</feature>
<feature type="transmembrane region" description="Helical" evidence="10">
    <location>
        <begin position="203"/>
        <end position="223"/>
    </location>
</feature>
<feature type="transmembrane region" description="Helical" evidence="10">
    <location>
        <begin position="145"/>
        <end position="162"/>
    </location>
</feature>
<sequence length="485" mass="52623">MSSIASEEREKKAHMMGEGEIKKVLLTLAVPAIVAMLINAVYNLADTAFVGMLRDTAAIGAVSVSFPLFMIIGAIGQAFGVGSASYISRCLGEKNNEEASRTASTAFFTAIGTGVLCTIICLTFLKQILSITGASETILPYAMDYSVILVLGSTITIVNMTLNNIIRAEGNSKFSMYALMIGAVLNIVLDPIFILTFDMKVKGAAIATIIGQGVSTIYLLSYFKRKKGVLSIDKKFFTPSKKIYSEIFKMGIPTFLMQFLASFGMALLNSAAVVYGDAAVASLGITIKINTLVTYVLFGYIQGFQPFVGYNYGAKKYDRVKKATKISLIWVTAYGVAAVMLLNIFSGALVRIFSNDVEVIKLGVNNIRGFSLVLPFLGFQILFNGLFLGLGRSAEAMVISVTRQGLFLIPAILVLPKLFSNNINLVNMFKFIFPNTMDPGLYGLMLTQPIADLLAIIVATILAINFLKTFNKKNENQQNLDTEVS</sequence>
<dbReference type="Pfam" id="PF01554">
    <property type="entry name" value="MatE"/>
    <property type="match status" value="2"/>
</dbReference>
<dbReference type="InterPro" id="IPR002528">
    <property type="entry name" value="MATE_fam"/>
</dbReference>
<reference evidence="11 12" key="1">
    <citation type="submission" date="2021-06" db="EMBL/GenBank/DDBJ databases">
        <authorList>
            <person name="Sun Q."/>
            <person name="Li D."/>
        </authorList>
    </citation>
    <scope>NUCLEOTIDE SEQUENCE [LARGE SCALE GENOMIC DNA]</scope>
    <source>
        <strain evidence="11 12">MSJ-11</strain>
    </source>
</reference>
<dbReference type="InterPro" id="IPR045070">
    <property type="entry name" value="MATE_MepA-like"/>
</dbReference>
<feature type="transmembrane region" description="Helical" evidence="10">
    <location>
        <begin position="24"/>
        <end position="45"/>
    </location>
</feature>
<dbReference type="InterPro" id="IPR051327">
    <property type="entry name" value="MATE_MepA_subfamily"/>
</dbReference>
<dbReference type="NCBIfam" id="TIGR00797">
    <property type="entry name" value="matE"/>
    <property type="match status" value="1"/>
</dbReference>
<feature type="transmembrane region" description="Helical" evidence="10">
    <location>
        <begin position="57"/>
        <end position="82"/>
    </location>
</feature>
<evidence type="ECO:0000256" key="2">
    <source>
        <dbReference type="ARBA" id="ARBA00008417"/>
    </source>
</evidence>
<evidence type="ECO:0000256" key="3">
    <source>
        <dbReference type="ARBA" id="ARBA00022106"/>
    </source>
</evidence>
<organism evidence="11 12">
    <name type="scientific">Clostridium mobile</name>
    <dbReference type="NCBI Taxonomy" id="2841512"/>
    <lineage>
        <taxon>Bacteria</taxon>
        <taxon>Bacillati</taxon>
        <taxon>Bacillota</taxon>
        <taxon>Clostridia</taxon>
        <taxon>Eubacteriales</taxon>
        <taxon>Clostridiaceae</taxon>
        <taxon>Clostridium</taxon>
    </lineage>
</organism>
<dbReference type="InterPro" id="IPR048279">
    <property type="entry name" value="MdtK-like"/>
</dbReference>
<dbReference type="Proteomes" id="UP000726170">
    <property type="component" value="Unassembled WGS sequence"/>
</dbReference>
<dbReference type="EMBL" id="JAHLQF010000004">
    <property type="protein sequence ID" value="MBU5486171.1"/>
    <property type="molecule type" value="Genomic_DNA"/>
</dbReference>
<feature type="transmembrane region" description="Helical" evidence="10">
    <location>
        <begin position="103"/>
        <end position="125"/>
    </location>
</feature>
<feature type="transmembrane region" description="Helical" evidence="10">
    <location>
        <begin position="370"/>
        <end position="389"/>
    </location>
</feature>
<dbReference type="PANTHER" id="PTHR43823">
    <property type="entry name" value="SPORULATION PROTEIN YKVU"/>
    <property type="match status" value="1"/>
</dbReference>
<evidence type="ECO:0000313" key="11">
    <source>
        <dbReference type="EMBL" id="MBU5486171.1"/>
    </source>
</evidence>
<comment type="subcellular location">
    <subcellularLocation>
        <location evidence="1">Cell membrane</location>
        <topology evidence="1">Multi-pass membrane protein</topology>
    </subcellularLocation>
</comment>
<name>A0ABS6ELS2_9CLOT</name>
<protein>
    <recommendedName>
        <fullName evidence="3">Multidrug export protein MepA</fullName>
    </recommendedName>
</protein>
<comment type="caution">
    <text evidence="11">The sequence shown here is derived from an EMBL/GenBank/DDBJ whole genome shotgun (WGS) entry which is preliminary data.</text>
</comment>
<evidence type="ECO:0000256" key="1">
    <source>
        <dbReference type="ARBA" id="ARBA00004651"/>
    </source>
</evidence>
<evidence type="ECO:0000313" key="12">
    <source>
        <dbReference type="Proteomes" id="UP000726170"/>
    </source>
</evidence>
<evidence type="ECO:0000256" key="8">
    <source>
        <dbReference type="ARBA" id="ARBA00023136"/>
    </source>
</evidence>
<feature type="transmembrane region" description="Helical" evidence="10">
    <location>
        <begin position="440"/>
        <end position="467"/>
    </location>
</feature>
<feature type="transmembrane region" description="Helical" evidence="10">
    <location>
        <begin position="328"/>
        <end position="350"/>
    </location>
</feature>
<evidence type="ECO:0000256" key="7">
    <source>
        <dbReference type="ARBA" id="ARBA00022989"/>
    </source>
</evidence>
<evidence type="ECO:0000256" key="4">
    <source>
        <dbReference type="ARBA" id="ARBA00022448"/>
    </source>
</evidence>
<keyword evidence="8 10" id="KW-0472">Membrane</keyword>
<keyword evidence="9" id="KW-0046">Antibiotic resistance</keyword>
<comment type="similarity">
    <text evidence="2">Belongs to the multi antimicrobial extrusion (MATE) (TC 2.A.66.1) family. MepA subfamily.</text>
</comment>
<keyword evidence="4" id="KW-0813">Transport</keyword>
<accession>A0ABS6ELS2</accession>
<dbReference type="CDD" id="cd13143">
    <property type="entry name" value="MATE_MepA_like"/>
    <property type="match status" value="1"/>
</dbReference>
<keyword evidence="5" id="KW-1003">Cell membrane</keyword>
<keyword evidence="6 10" id="KW-0812">Transmembrane</keyword>
<feature type="transmembrane region" description="Helical" evidence="10">
    <location>
        <begin position="174"/>
        <end position="197"/>
    </location>
</feature>
<evidence type="ECO:0000256" key="9">
    <source>
        <dbReference type="ARBA" id="ARBA00023251"/>
    </source>
</evidence>
<evidence type="ECO:0000256" key="5">
    <source>
        <dbReference type="ARBA" id="ARBA00022475"/>
    </source>
</evidence>
<keyword evidence="7 10" id="KW-1133">Transmembrane helix</keyword>
<dbReference type="PIRSF" id="PIRSF006603">
    <property type="entry name" value="DinF"/>
    <property type="match status" value="1"/>
</dbReference>
<proteinExistence type="inferred from homology"/>
<dbReference type="RefSeq" id="WP_216440753.1">
    <property type="nucleotide sequence ID" value="NZ_JAHLQF010000004.1"/>
</dbReference>
<keyword evidence="12" id="KW-1185">Reference proteome</keyword>
<evidence type="ECO:0000256" key="10">
    <source>
        <dbReference type="SAM" id="Phobius"/>
    </source>
</evidence>